<dbReference type="Proteomes" id="UP001139103">
    <property type="component" value="Unassembled WGS sequence"/>
</dbReference>
<dbReference type="InterPro" id="IPR045584">
    <property type="entry name" value="Pilin-like"/>
</dbReference>
<dbReference type="PANTHER" id="PTHR30093:SF2">
    <property type="entry name" value="TYPE II SECRETION SYSTEM PROTEIN H"/>
    <property type="match status" value="1"/>
</dbReference>
<reference evidence="2" key="1">
    <citation type="submission" date="2021-11" db="EMBL/GenBank/DDBJ databases">
        <title>Genome sequence.</title>
        <authorList>
            <person name="Sun Q."/>
        </authorList>
    </citation>
    <scope>NUCLEOTIDE SEQUENCE</scope>
    <source>
        <strain evidence="2">JC732</strain>
    </source>
</reference>
<dbReference type="RefSeq" id="WP_230223892.1">
    <property type="nucleotide sequence ID" value="NZ_JAJKFT010000010.1"/>
</dbReference>
<keyword evidence="3" id="KW-1185">Reference proteome</keyword>
<dbReference type="InterPro" id="IPR027558">
    <property type="entry name" value="Pre_pil_HX9DG_C"/>
</dbReference>
<proteinExistence type="predicted"/>
<evidence type="ECO:0000313" key="2">
    <source>
        <dbReference type="EMBL" id="MCC9631612.1"/>
    </source>
</evidence>
<dbReference type="EMBL" id="JAJKFT010000010">
    <property type="protein sequence ID" value="MCC9631612.1"/>
    <property type="molecule type" value="Genomic_DNA"/>
</dbReference>
<gene>
    <name evidence="2" type="ORF">LOC68_24715</name>
</gene>
<dbReference type="NCBIfam" id="TIGR04294">
    <property type="entry name" value="pre_pil_HX9DG"/>
    <property type="match status" value="1"/>
</dbReference>
<dbReference type="PANTHER" id="PTHR30093">
    <property type="entry name" value="GENERAL SECRETION PATHWAY PROTEIN G"/>
    <property type="match status" value="1"/>
</dbReference>
<protein>
    <submittedName>
        <fullName evidence="2">DUF1559 domain-containing protein</fullName>
    </submittedName>
</protein>
<dbReference type="PROSITE" id="PS00409">
    <property type="entry name" value="PROKAR_NTER_METHYL"/>
    <property type="match status" value="1"/>
</dbReference>
<dbReference type="NCBIfam" id="TIGR02532">
    <property type="entry name" value="IV_pilin_GFxxxE"/>
    <property type="match status" value="1"/>
</dbReference>
<dbReference type="Pfam" id="PF07963">
    <property type="entry name" value="N_methyl"/>
    <property type="match status" value="1"/>
</dbReference>
<evidence type="ECO:0000259" key="1">
    <source>
        <dbReference type="Pfam" id="PF07596"/>
    </source>
</evidence>
<feature type="domain" description="DUF1559" evidence="1">
    <location>
        <begin position="33"/>
        <end position="289"/>
    </location>
</feature>
<dbReference type="AlphaFoldDB" id="A0A9X1MT51"/>
<comment type="caution">
    <text evidence="2">The sequence shown here is derived from an EMBL/GenBank/DDBJ whole genome shotgun (WGS) entry which is preliminary data.</text>
</comment>
<dbReference type="InterPro" id="IPR012902">
    <property type="entry name" value="N_methyl_site"/>
</dbReference>
<sequence>MTRKRARGFTLVELLVVIAIIGVLIALLLPAVQQAREAARRMQCSNNLKQLGLAMHNYHDTYGTFPYGSIGCCYGTWQVAILPQLEQTALYDNYDFTLKYTGNTYGSSANIDVTSKRLEMLTCPSDSPRNNVSSSGTVGVASHNYAVNFGNTGYAQQDDLNGVKFGGAPFSYNGSNAKKIYGFRDVVDGTSNTMLAAEVLQGAESPLDLRGYTYWGDASGFETYLAPNSSQPDALYTATYCTNQPERNLPCVVATGSYPTMFGSRSRHPGGVQTVLCDGSARFVSENIKLDTWRALSTTRGSEVLSEF</sequence>
<accession>A0A9X1MT51</accession>
<name>A0A9X1MT51_9BACT</name>
<dbReference type="Gene3D" id="3.30.700.10">
    <property type="entry name" value="Glycoprotein, Type 4 Pilin"/>
    <property type="match status" value="1"/>
</dbReference>
<dbReference type="SUPFAM" id="SSF54523">
    <property type="entry name" value="Pili subunits"/>
    <property type="match status" value="1"/>
</dbReference>
<evidence type="ECO:0000313" key="3">
    <source>
        <dbReference type="Proteomes" id="UP001139103"/>
    </source>
</evidence>
<dbReference type="Pfam" id="PF07596">
    <property type="entry name" value="SBP_bac_10"/>
    <property type="match status" value="1"/>
</dbReference>
<dbReference type="InterPro" id="IPR011453">
    <property type="entry name" value="DUF1559"/>
</dbReference>
<organism evidence="2 3">
    <name type="scientific">Blastopirellula sediminis</name>
    <dbReference type="NCBI Taxonomy" id="2894196"/>
    <lineage>
        <taxon>Bacteria</taxon>
        <taxon>Pseudomonadati</taxon>
        <taxon>Planctomycetota</taxon>
        <taxon>Planctomycetia</taxon>
        <taxon>Pirellulales</taxon>
        <taxon>Pirellulaceae</taxon>
        <taxon>Blastopirellula</taxon>
    </lineage>
</organism>